<dbReference type="CDD" id="cd00075">
    <property type="entry name" value="HATPase"/>
    <property type="match status" value="1"/>
</dbReference>
<sequence length="1206" mass="136926">MIDLLPDNEAARLNALATYNILDTLPEDEYDAITQLASQICQTPISLISLVDQERQWFKSAVGLSIPQTPREQAFCAHAIQTPTEIMEVEDARQDERFINNPLVTDEPHLIFYAGVPLVDDAGQALGTLCVLDHKPRHLSDQQATSLRVLARQVVTQLQLRKSQLLLEKANEQLNTLNQELYKNNQVLRTVVDNCPAGLVLWQAVREQGEIVDFRYVFTNPVNAKLTGLSIEEMTGSLFKTLFPRSTKNGLFERLVTVVETGRPQQYETYDRFGQVELWANFSLVPFEDGVLITAQDITKLKQVEEQLRQQTENLAQLVAERTAEISRMGALQNAILEHAGLAIISTDVNGIIQTINPATEKLLGYKAAELVGKVTPVVLHDLATLEAIATKFSRQLGRQVAVDFSLFQLMLDTPGSECVLLSKDGRQIPALLTVTPLHDDAGKVIGYIGMSTDITALKMARAELEEKNRELNTFFEVALDLHCIADTNGKIIKTNPAWFTTLGYSMDELASMNHYDLVHPDDREPTKLAIRETIQNRPSESKVNRFRRKDGTYCFIEWKAIVIDHILYASARDITEQQQTERELKNSNQRLHLATQAAGQGIWEYNIDQDKLLWDERLCAIHGIELNKAGMKFQDFLRMIHPDDLEKFYLDTIPKADDSIANVMRVIRSDGEIRYTETRARIIRNKAGAPTRMVGVVWDVTERKQAEFALSQSEERYRSLVNNLSEVVFQSDLNGVWTFLNPSWTRMSGYTVEESIGQPFYTFVAPDDRVNNVKLFKELFAYRKTYSRHVLRYHHKSSGEYRWAEVFAQLVFDDQNQPVGTTGTITDITDRKQAVDALRESEQRFREFAENVDEVFWIHSANPFQLLYVNTAYERMWGMSRQSLYDNPASLLTPVVEEDKPELIDKLKRFVKGEEIVVQYRIRHADGNIRWISSRTFVMRDPEGKPLRYVGIANDITSQKEKEFVLQQSLEREQELNKLKSQFVSTASHEFRTPLATIQSSVDLIKLYLDKPKGSARASIERHLDIIEKEITDFSELLTATLTFGKIDAGRITFVPVWIDLIDLVADAISTHFTGRQDGRTVRLSINGTPRPVYVDSTLITHVLVNLLSNAFKFSDEDTQLDITFDEHELLLVITDKGIGIPAHDLPHLFETFFRASNASNVQGSGLGLVIARQFVDLHGGSLEVLSEENKGTSCLVRLPMEADR</sequence>
<evidence type="ECO:0000259" key="8">
    <source>
        <dbReference type="PROSITE" id="PS50112"/>
    </source>
</evidence>
<accession>A0ABW5M2Z7</accession>
<keyword evidence="3" id="KW-0597">Phosphoprotein</keyword>
<dbReference type="PROSITE" id="PS50112">
    <property type="entry name" value="PAS"/>
    <property type="match status" value="4"/>
</dbReference>
<dbReference type="Gene3D" id="1.10.287.130">
    <property type="match status" value="1"/>
</dbReference>
<evidence type="ECO:0000256" key="2">
    <source>
        <dbReference type="ARBA" id="ARBA00012438"/>
    </source>
</evidence>
<reference evidence="11" key="1">
    <citation type="journal article" date="2019" name="Int. J. Syst. Evol. Microbiol.">
        <title>The Global Catalogue of Microorganisms (GCM) 10K type strain sequencing project: providing services to taxonomists for standard genome sequencing and annotation.</title>
        <authorList>
            <consortium name="The Broad Institute Genomics Platform"/>
            <consortium name="The Broad Institute Genome Sequencing Center for Infectious Disease"/>
            <person name="Wu L."/>
            <person name="Ma J."/>
        </authorList>
    </citation>
    <scope>NUCLEOTIDE SEQUENCE [LARGE SCALE GENOMIC DNA]</scope>
    <source>
        <strain evidence="11">KCTC 42805</strain>
    </source>
</reference>
<feature type="domain" description="PAC" evidence="9">
    <location>
        <begin position="917"/>
        <end position="969"/>
    </location>
</feature>
<dbReference type="Proteomes" id="UP001597469">
    <property type="component" value="Unassembled WGS sequence"/>
</dbReference>
<dbReference type="InterPro" id="IPR000700">
    <property type="entry name" value="PAS-assoc_C"/>
</dbReference>
<dbReference type="SUPFAM" id="SSF55785">
    <property type="entry name" value="PYP-like sensor domain (PAS domain)"/>
    <property type="match status" value="6"/>
</dbReference>
<evidence type="ECO:0000256" key="1">
    <source>
        <dbReference type="ARBA" id="ARBA00000085"/>
    </source>
</evidence>
<comment type="catalytic activity">
    <reaction evidence="1">
        <text>ATP + protein L-histidine = ADP + protein N-phospho-L-histidine.</text>
        <dbReference type="EC" id="2.7.13.3"/>
    </reaction>
</comment>
<dbReference type="SUPFAM" id="SSF47384">
    <property type="entry name" value="Homodimeric domain of signal transducing histidine kinase"/>
    <property type="match status" value="1"/>
</dbReference>
<dbReference type="InterPro" id="IPR035965">
    <property type="entry name" value="PAS-like_dom_sf"/>
</dbReference>
<dbReference type="PROSITE" id="PS50109">
    <property type="entry name" value="HIS_KIN"/>
    <property type="match status" value="1"/>
</dbReference>
<feature type="domain" description="PAS" evidence="8">
    <location>
        <begin position="842"/>
        <end position="915"/>
    </location>
</feature>
<dbReference type="InterPro" id="IPR029016">
    <property type="entry name" value="GAF-like_dom_sf"/>
</dbReference>
<dbReference type="InterPro" id="IPR000014">
    <property type="entry name" value="PAS"/>
</dbReference>
<dbReference type="Pfam" id="PF08448">
    <property type="entry name" value="PAS_4"/>
    <property type="match status" value="1"/>
</dbReference>
<evidence type="ECO:0000256" key="3">
    <source>
        <dbReference type="ARBA" id="ARBA00022553"/>
    </source>
</evidence>
<dbReference type="PANTHER" id="PTHR43304:SF1">
    <property type="entry name" value="PAC DOMAIN-CONTAINING PROTEIN"/>
    <property type="match status" value="1"/>
</dbReference>
<keyword evidence="11" id="KW-1185">Reference proteome</keyword>
<dbReference type="SMART" id="SM00388">
    <property type="entry name" value="HisKA"/>
    <property type="match status" value="1"/>
</dbReference>
<feature type="domain" description="PAS" evidence="8">
    <location>
        <begin position="468"/>
        <end position="538"/>
    </location>
</feature>
<dbReference type="InterPro" id="IPR004358">
    <property type="entry name" value="Sig_transdc_His_kin-like_C"/>
</dbReference>
<dbReference type="CDD" id="cd00082">
    <property type="entry name" value="HisKA"/>
    <property type="match status" value="1"/>
</dbReference>
<dbReference type="RefSeq" id="WP_381521261.1">
    <property type="nucleotide sequence ID" value="NZ_JBHULN010000003.1"/>
</dbReference>
<evidence type="ECO:0000259" key="9">
    <source>
        <dbReference type="PROSITE" id="PS50113"/>
    </source>
</evidence>
<dbReference type="SMART" id="SM00086">
    <property type="entry name" value="PAC"/>
    <property type="match status" value="6"/>
</dbReference>
<dbReference type="InterPro" id="IPR003594">
    <property type="entry name" value="HATPase_dom"/>
</dbReference>
<dbReference type="InterPro" id="IPR052162">
    <property type="entry name" value="Sensor_kinase/Photoreceptor"/>
</dbReference>
<dbReference type="Pfam" id="PF00512">
    <property type="entry name" value="HisKA"/>
    <property type="match status" value="1"/>
</dbReference>
<comment type="caution">
    <text evidence="10">The sequence shown here is derived from an EMBL/GenBank/DDBJ whole genome shotgun (WGS) entry which is preliminary data.</text>
</comment>
<keyword evidence="5" id="KW-0418">Kinase</keyword>
<dbReference type="PRINTS" id="PR00344">
    <property type="entry name" value="BCTRLSENSOR"/>
</dbReference>
<gene>
    <name evidence="10" type="ORF">ACFSUS_07755</name>
</gene>
<dbReference type="InterPro" id="IPR036890">
    <property type="entry name" value="HATPase_C_sf"/>
</dbReference>
<dbReference type="SUPFAM" id="SSF55781">
    <property type="entry name" value="GAF domain-like"/>
    <property type="match status" value="1"/>
</dbReference>
<dbReference type="InterPro" id="IPR001610">
    <property type="entry name" value="PAC"/>
</dbReference>
<feature type="domain" description="Histidine kinase" evidence="7">
    <location>
        <begin position="987"/>
        <end position="1204"/>
    </location>
</feature>
<dbReference type="InterPro" id="IPR013655">
    <property type="entry name" value="PAS_fold_3"/>
</dbReference>
<keyword evidence="4" id="KW-0808">Transferase</keyword>
<proteinExistence type="predicted"/>
<dbReference type="PANTHER" id="PTHR43304">
    <property type="entry name" value="PHYTOCHROME-LIKE PROTEIN CPH1"/>
    <property type="match status" value="1"/>
</dbReference>
<dbReference type="InterPro" id="IPR005467">
    <property type="entry name" value="His_kinase_dom"/>
</dbReference>
<dbReference type="SMART" id="SM00065">
    <property type="entry name" value="GAF"/>
    <property type="match status" value="1"/>
</dbReference>
<dbReference type="NCBIfam" id="TIGR00229">
    <property type="entry name" value="sensory_box"/>
    <property type="match status" value="6"/>
</dbReference>
<organism evidence="10 11">
    <name type="scientific">Spirosoma soli</name>
    <dbReference type="NCBI Taxonomy" id="1770529"/>
    <lineage>
        <taxon>Bacteria</taxon>
        <taxon>Pseudomonadati</taxon>
        <taxon>Bacteroidota</taxon>
        <taxon>Cytophagia</taxon>
        <taxon>Cytophagales</taxon>
        <taxon>Cytophagaceae</taxon>
        <taxon>Spirosoma</taxon>
    </lineage>
</organism>
<name>A0ABW5M2Z7_9BACT</name>
<dbReference type="PROSITE" id="PS50113">
    <property type="entry name" value="PAC"/>
    <property type="match status" value="4"/>
</dbReference>
<protein>
    <recommendedName>
        <fullName evidence="2">histidine kinase</fullName>
        <ecNumber evidence="2">2.7.13.3</ecNumber>
    </recommendedName>
</protein>
<dbReference type="CDD" id="cd00130">
    <property type="entry name" value="PAS"/>
    <property type="match status" value="5"/>
</dbReference>
<dbReference type="InterPro" id="IPR013656">
    <property type="entry name" value="PAS_4"/>
</dbReference>
<dbReference type="SMART" id="SM00091">
    <property type="entry name" value="PAS"/>
    <property type="match status" value="6"/>
</dbReference>
<evidence type="ECO:0000259" key="7">
    <source>
        <dbReference type="PROSITE" id="PS50109"/>
    </source>
</evidence>
<feature type="domain" description="PAC" evidence="9">
    <location>
        <begin position="661"/>
        <end position="713"/>
    </location>
</feature>
<dbReference type="InterPro" id="IPR013767">
    <property type="entry name" value="PAS_fold"/>
</dbReference>
<dbReference type="Pfam" id="PF02518">
    <property type="entry name" value="HATPase_c"/>
    <property type="match status" value="1"/>
</dbReference>
<keyword evidence="6" id="KW-0175">Coiled coil</keyword>
<feature type="domain" description="PAC" evidence="9">
    <location>
        <begin position="785"/>
        <end position="841"/>
    </location>
</feature>
<evidence type="ECO:0000313" key="10">
    <source>
        <dbReference type="EMBL" id="MFD2570523.1"/>
    </source>
</evidence>
<evidence type="ECO:0000313" key="11">
    <source>
        <dbReference type="Proteomes" id="UP001597469"/>
    </source>
</evidence>
<evidence type="ECO:0000256" key="4">
    <source>
        <dbReference type="ARBA" id="ARBA00022679"/>
    </source>
</evidence>
<dbReference type="Gene3D" id="3.30.450.40">
    <property type="match status" value="1"/>
</dbReference>
<dbReference type="InterPro" id="IPR003018">
    <property type="entry name" value="GAF"/>
</dbReference>
<dbReference type="SUPFAM" id="SSF55874">
    <property type="entry name" value="ATPase domain of HSP90 chaperone/DNA topoisomerase II/histidine kinase"/>
    <property type="match status" value="1"/>
</dbReference>
<dbReference type="Pfam" id="PF01590">
    <property type="entry name" value="GAF"/>
    <property type="match status" value="1"/>
</dbReference>
<dbReference type="EC" id="2.7.13.3" evidence="2"/>
<dbReference type="InterPro" id="IPR003661">
    <property type="entry name" value="HisK_dim/P_dom"/>
</dbReference>
<dbReference type="Gene3D" id="3.30.565.10">
    <property type="entry name" value="Histidine kinase-like ATPase, C-terminal domain"/>
    <property type="match status" value="1"/>
</dbReference>
<dbReference type="EMBL" id="JBHULN010000003">
    <property type="protein sequence ID" value="MFD2570523.1"/>
    <property type="molecule type" value="Genomic_DNA"/>
</dbReference>
<dbReference type="Gene3D" id="2.10.70.100">
    <property type="match status" value="1"/>
</dbReference>
<feature type="domain" description="PAS" evidence="8">
    <location>
        <begin position="714"/>
        <end position="770"/>
    </location>
</feature>
<dbReference type="InterPro" id="IPR036097">
    <property type="entry name" value="HisK_dim/P_sf"/>
</dbReference>
<dbReference type="Pfam" id="PF08447">
    <property type="entry name" value="PAS_3"/>
    <property type="match status" value="4"/>
</dbReference>
<feature type="domain" description="PAC" evidence="9">
    <location>
        <begin position="415"/>
        <end position="467"/>
    </location>
</feature>
<evidence type="ECO:0000256" key="6">
    <source>
        <dbReference type="SAM" id="Coils"/>
    </source>
</evidence>
<feature type="coiled-coil region" evidence="6">
    <location>
        <begin position="160"/>
        <end position="187"/>
    </location>
</feature>
<dbReference type="Pfam" id="PF00989">
    <property type="entry name" value="PAS"/>
    <property type="match status" value="1"/>
</dbReference>
<dbReference type="Gene3D" id="3.30.450.20">
    <property type="entry name" value="PAS domain"/>
    <property type="match status" value="6"/>
</dbReference>
<evidence type="ECO:0000256" key="5">
    <source>
        <dbReference type="ARBA" id="ARBA00022777"/>
    </source>
</evidence>
<dbReference type="SMART" id="SM00387">
    <property type="entry name" value="HATPase_c"/>
    <property type="match status" value="1"/>
</dbReference>
<feature type="domain" description="PAS" evidence="8">
    <location>
        <begin position="336"/>
        <end position="374"/>
    </location>
</feature>